<reference evidence="2 3" key="1">
    <citation type="submission" date="2017-06" db="EMBL/GenBank/DDBJ databases">
        <title>Draft genome sequence of nitrogen-fixing Kosakonia pseudosacchari strain NN143 isolated from sugarcane roots.</title>
        <authorList>
            <person name="Li Y."/>
            <person name="Li S."/>
            <person name="Lin L."/>
            <person name="Wu X."/>
            <person name="Yang L."/>
            <person name="Li Y."/>
            <person name="An Q."/>
        </authorList>
    </citation>
    <scope>NUCLEOTIDE SEQUENCE [LARGE SCALE GENOMIC DNA]</scope>
    <source>
        <strain evidence="2 3">NN143</strain>
    </source>
</reference>
<gene>
    <name evidence="2" type="ORF">BK796_05965</name>
</gene>
<keyword evidence="1" id="KW-0472">Membrane</keyword>
<evidence type="ECO:0000313" key="3">
    <source>
        <dbReference type="Proteomes" id="UP000219642"/>
    </source>
</evidence>
<protein>
    <recommendedName>
        <fullName evidence="4">DUF2523 domain-containing protein</fullName>
    </recommendedName>
</protein>
<dbReference type="Proteomes" id="UP000219642">
    <property type="component" value="Unassembled WGS sequence"/>
</dbReference>
<keyword evidence="1" id="KW-0812">Transmembrane</keyword>
<proteinExistence type="predicted"/>
<comment type="caution">
    <text evidence="2">The sequence shown here is derived from an EMBL/GenBank/DDBJ whole genome shotgun (WGS) entry which is preliminary data.</text>
</comment>
<evidence type="ECO:0000256" key="1">
    <source>
        <dbReference type="SAM" id="Phobius"/>
    </source>
</evidence>
<name>A0ABX4IRW8_9ENTR</name>
<keyword evidence="1" id="KW-1133">Transmembrane helix</keyword>
<evidence type="ECO:0008006" key="4">
    <source>
        <dbReference type="Google" id="ProtNLM"/>
    </source>
</evidence>
<organism evidence="2 3">
    <name type="scientific">Kosakonia pseudosacchari</name>
    <dbReference type="NCBI Taxonomy" id="1646340"/>
    <lineage>
        <taxon>Bacteria</taxon>
        <taxon>Pseudomonadati</taxon>
        <taxon>Pseudomonadota</taxon>
        <taxon>Gammaproteobacteria</taxon>
        <taxon>Enterobacterales</taxon>
        <taxon>Enterobacteriaceae</taxon>
        <taxon>Kosakonia</taxon>
    </lineage>
</organism>
<dbReference type="RefSeq" id="WP_097400048.1">
    <property type="nucleotide sequence ID" value="NZ_CP063425.1"/>
</dbReference>
<feature type="transmembrane region" description="Helical" evidence="1">
    <location>
        <begin position="7"/>
        <end position="31"/>
    </location>
</feature>
<dbReference type="EMBL" id="NITV01000003">
    <property type="protein sequence ID" value="PDO88125.1"/>
    <property type="molecule type" value="Genomic_DNA"/>
</dbReference>
<evidence type="ECO:0000313" key="2">
    <source>
        <dbReference type="EMBL" id="PDO88125.1"/>
    </source>
</evidence>
<sequence>MKLIKLTLIFIIKLIYVFITLFITGLVMRMTSGVINDNVAMLDMNQIAKNSALHGLFAVAAIGVGLPAFYAIEHWIWPALKYIGLKIRYFFHGY</sequence>
<accession>A0ABX4IRW8</accession>
<keyword evidence="3" id="KW-1185">Reference proteome</keyword>
<feature type="transmembrane region" description="Helical" evidence="1">
    <location>
        <begin position="51"/>
        <end position="72"/>
    </location>
</feature>